<feature type="domain" description="N-acetyltransferase" evidence="3">
    <location>
        <begin position="19"/>
        <end position="169"/>
    </location>
</feature>
<organism evidence="4 5">
    <name type="scientific">Providencia stuartii</name>
    <dbReference type="NCBI Taxonomy" id="588"/>
    <lineage>
        <taxon>Bacteria</taxon>
        <taxon>Pseudomonadati</taxon>
        <taxon>Pseudomonadota</taxon>
        <taxon>Gammaproteobacteria</taxon>
        <taxon>Enterobacterales</taxon>
        <taxon>Morganellaceae</taxon>
        <taxon>Providencia</taxon>
    </lineage>
</organism>
<dbReference type="CDD" id="cd04301">
    <property type="entry name" value="NAT_SF"/>
    <property type="match status" value="1"/>
</dbReference>
<dbReference type="EMBL" id="LVIE01000035">
    <property type="protein sequence ID" value="OHT25383.1"/>
    <property type="molecule type" value="Genomic_DNA"/>
</dbReference>
<name>A0A1S1HVQ0_PROST</name>
<keyword evidence="5" id="KW-1185">Reference proteome</keyword>
<proteinExistence type="predicted"/>
<evidence type="ECO:0000313" key="5">
    <source>
        <dbReference type="Proteomes" id="UP000179588"/>
    </source>
</evidence>
<dbReference type="InterPro" id="IPR016181">
    <property type="entry name" value="Acyl_CoA_acyltransferase"/>
</dbReference>
<dbReference type="OrthoDB" id="3389160at2"/>
<dbReference type="InterPro" id="IPR000182">
    <property type="entry name" value="GNAT_dom"/>
</dbReference>
<accession>A0A1S1HVQ0</accession>
<dbReference type="Gene3D" id="3.40.630.30">
    <property type="match status" value="1"/>
</dbReference>
<dbReference type="PROSITE" id="PS51186">
    <property type="entry name" value="GNAT"/>
    <property type="match status" value="1"/>
</dbReference>
<dbReference type="InterPro" id="IPR050680">
    <property type="entry name" value="YpeA/RimI_acetyltransf"/>
</dbReference>
<evidence type="ECO:0000256" key="1">
    <source>
        <dbReference type="ARBA" id="ARBA00022679"/>
    </source>
</evidence>
<keyword evidence="1 4" id="KW-0808">Transferase</keyword>
<sequence length="174" mass="19043">MNIELISTIQGHEQQLTALLIDCVNSGASVGFHAPLTQSDAGYYWYKVDKGLQAGERLLVVTFIGDKLVGAIQLSLCLKANGLHRAEVEKLMVHTQYRQHGIAKQLLAAVEDIALGHQRTLLVLDTRTGDAASGLYRKQGYIEVGKIPQFVTNSNGKFESTTIFYKQLGIPVSS</sequence>
<dbReference type="SUPFAM" id="SSF55729">
    <property type="entry name" value="Acyl-CoA N-acyltransferases (Nat)"/>
    <property type="match status" value="1"/>
</dbReference>
<gene>
    <name evidence="4" type="ORF">A3Q29_13815</name>
</gene>
<evidence type="ECO:0000259" key="3">
    <source>
        <dbReference type="PROSITE" id="PS51186"/>
    </source>
</evidence>
<dbReference type="Pfam" id="PF00583">
    <property type="entry name" value="Acetyltransf_1"/>
    <property type="match status" value="1"/>
</dbReference>
<protein>
    <submittedName>
        <fullName evidence="4">GNAT family acetyltransferase</fullName>
    </submittedName>
</protein>
<dbReference type="PANTHER" id="PTHR43420:SF47">
    <property type="entry name" value="N-ACETYLTRANSFERASE DOMAIN-CONTAINING PROTEIN"/>
    <property type="match status" value="1"/>
</dbReference>
<dbReference type="RefSeq" id="WP_070925461.1">
    <property type="nucleotide sequence ID" value="NZ_VAUE01000014.1"/>
</dbReference>
<evidence type="ECO:0000256" key="2">
    <source>
        <dbReference type="ARBA" id="ARBA00023315"/>
    </source>
</evidence>
<reference evidence="4 5" key="1">
    <citation type="submission" date="2016-03" db="EMBL/GenBank/DDBJ databases">
        <title>Genome sequence of Providencia stuartii strain, isolated from the salivary glands of larval Lucilia sericata.</title>
        <authorList>
            <person name="Yuan Y."/>
            <person name="Zhang Y."/>
            <person name="Fu S."/>
            <person name="Crippen T.L."/>
            <person name="Visi D."/>
            <person name="Benbow M.E."/>
            <person name="Allen M."/>
            <person name="Tomberlin J.K."/>
            <person name="Sze S.-H."/>
            <person name="Tarone A.M."/>
        </authorList>
    </citation>
    <scope>NUCLEOTIDE SEQUENCE [LARGE SCALE GENOMIC DNA]</scope>
    <source>
        <strain evidence="4 5">Crippen</strain>
    </source>
</reference>
<evidence type="ECO:0000313" key="4">
    <source>
        <dbReference type="EMBL" id="OHT25383.1"/>
    </source>
</evidence>
<keyword evidence="2" id="KW-0012">Acyltransferase</keyword>
<comment type="caution">
    <text evidence="4">The sequence shown here is derived from an EMBL/GenBank/DDBJ whole genome shotgun (WGS) entry which is preliminary data.</text>
</comment>
<dbReference type="AlphaFoldDB" id="A0A1S1HVQ0"/>
<dbReference type="GO" id="GO:0016747">
    <property type="term" value="F:acyltransferase activity, transferring groups other than amino-acyl groups"/>
    <property type="evidence" value="ECO:0007669"/>
    <property type="project" value="InterPro"/>
</dbReference>
<dbReference type="Proteomes" id="UP000179588">
    <property type="component" value="Unassembled WGS sequence"/>
</dbReference>
<dbReference type="PANTHER" id="PTHR43420">
    <property type="entry name" value="ACETYLTRANSFERASE"/>
    <property type="match status" value="1"/>
</dbReference>